<dbReference type="EMBL" id="BARV01011742">
    <property type="protein sequence ID" value="GAI11624.1"/>
    <property type="molecule type" value="Genomic_DNA"/>
</dbReference>
<comment type="caution">
    <text evidence="1">The sequence shown here is derived from an EMBL/GenBank/DDBJ whole genome shotgun (WGS) entry which is preliminary data.</text>
</comment>
<dbReference type="InterPro" id="IPR011059">
    <property type="entry name" value="Metal-dep_hydrolase_composite"/>
</dbReference>
<name>X1MZ36_9ZZZZ</name>
<reference evidence="1" key="1">
    <citation type="journal article" date="2014" name="Front. Microbiol.">
        <title>High frequency of phylogenetically diverse reductive dehalogenase-homologous genes in deep subseafloor sedimentary metagenomes.</title>
        <authorList>
            <person name="Kawai M."/>
            <person name="Futagami T."/>
            <person name="Toyoda A."/>
            <person name="Takaki Y."/>
            <person name="Nishi S."/>
            <person name="Hori S."/>
            <person name="Arai W."/>
            <person name="Tsubouchi T."/>
            <person name="Morono Y."/>
            <person name="Uchiyama I."/>
            <person name="Ito T."/>
            <person name="Fujiyama A."/>
            <person name="Inagaki F."/>
            <person name="Takami H."/>
        </authorList>
    </citation>
    <scope>NUCLEOTIDE SEQUENCE</scope>
    <source>
        <strain evidence="1">Expedition CK06-06</strain>
    </source>
</reference>
<dbReference type="GO" id="GO:0016810">
    <property type="term" value="F:hydrolase activity, acting on carbon-nitrogen (but not peptide) bonds"/>
    <property type="evidence" value="ECO:0007669"/>
    <property type="project" value="InterPro"/>
</dbReference>
<protein>
    <recommendedName>
        <fullName evidence="2">Amidohydrolase-related domain-containing protein</fullName>
    </recommendedName>
</protein>
<accession>X1MZ36</accession>
<organism evidence="1">
    <name type="scientific">marine sediment metagenome</name>
    <dbReference type="NCBI Taxonomy" id="412755"/>
    <lineage>
        <taxon>unclassified sequences</taxon>
        <taxon>metagenomes</taxon>
        <taxon>ecological metagenomes</taxon>
    </lineage>
</organism>
<proteinExistence type="predicted"/>
<evidence type="ECO:0000313" key="1">
    <source>
        <dbReference type="EMBL" id="GAI11624.1"/>
    </source>
</evidence>
<dbReference type="AlphaFoldDB" id="X1MZ36"/>
<sequence length="49" mass="5486">MNEKVVIINGKVILPDGIKENAVILVSRGRIEDIKESLEYHNTSKLPVL</sequence>
<gene>
    <name evidence="1" type="ORF">S06H3_22109</name>
</gene>
<evidence type="ECO:0008006" key="2">
    <source>
        <dbReference type="Google" id="ProtNLM"/>
    </source>
</evidence>
<dbReference type="Gene3D" id="2.30.40.10">
    <property type="entry name" value="Urease, subunit C, domain 1"/>
    <property type="match status" value="1"/>
</dbReference>
<dbReference type="SUPFAM" id="SSF51338">
    <property type="entry name" value="Composite domain of metallo-dependent hydrolases"/>
    <property type="match status" value="1"/>
</dbReference>